<dbReference type="InterPro" id="IPR015422">
    <property type="entry name" value="PyrdxlP-dep_Trfase_small"/>
</dbReference>
<dbReference type="RefSeq" id="WP_209894037.1">
    <property type="nucleotide sequence ID" value="NZ_JAGGMR010000001.1"/>
</dbReference>
<evidence type="ECO:0000256" key="2">
    <source>
        <dbReference type="ARBA" id="ARBA00022571"/>
    </source>
</evidence>
<gene>
    <name evidence="7" type="ORF">BJ987_004729</name>
</gene>
<keyword evidence="2" id="KW-0055">Arginine biosynthesis</keyword>
<evidence type="ECO:0000256" key="5">
    <source>
        <dbReference type="ARBA" id="ARBA00022898"/>
    </source>
</evidence>
<dbReference type="GO" id="GO:0033094">
    <property type="term" value="F:putrescine--2-oxoglutarate transaminase activity"/>
    <property type="evidence" value="ECO:0007669"/>
    <property type="project" value="UniProtKB-EC"/>
</dbReference>
<reference evidence="7 8" key="1">
    <citation type="submission" date="2021-03" db="EMBL/GenBank/DDBJ databases">
        <title>Sequencing the genomes of 1000 actinobacteria strains.</title>
        <authorList>
            <person name="Klenk H.-P."/>
        </authorList>
    </citation>
    <scope>NUCLEOTIDE SEQUENCE [LARGE SCALE GENOMIC DNA]</scope>
    <source>
        <strain evidence="7 8">DSM 45516</strain>
    </source>
</reference>
<dbReference type="PROSITE" id="PS00600">
    <property type="entry name" value="AA_TRANSFER_CLASS_3"/>
    <property type="match status" value="1"/>
</dbReference>
<dbReference type="PANTHER" id="PTHR11986">
    <property type="entry name" value="AMINOTRANSFERASE CLASS III"/>
    <property type="match status" value="1"/>
</dbReference>
<dbReference type="PANTHER" id="PTHR11986:SF79">
    <property type="entry name" value="ACETYLORNITHINE AMINOTRANSFERASE, MITOCHONDRIAL"/>
    <property type="match status" value="1"/>
</dbReference>
<accession>A0ABS4QL59</accession>
<evidence type="ECO:0000256" key="1">
    <source>
        <dbReference type="ARBA" id="ARBA00001933"/>
    </source>
</evidence>
<keyword evidence="3 7" id="KW-0032">Aminotransferase</keyword>
<evidence type="ECO:0000256" key="4">
    <source>
        <dbReference type="ARBA" id="ARBA00022679"/>
    </source>
</evidence>
<organism evidence="7 8">
    <name type="scientific">Nocardia goodfellowii</name>
    <dbReference type="NCBI Taxonomy" id="882446"/>
    <lineage>
        <taxon>Bacteria</taxon>
        <taxon>Bacillati</taxon>
        <taxon>Actinomycetota</taxon>
        <taxon>Actinomycetes</taxon>
        <taxon>Mycobacteriales</taxon>
        <taxon>Nocardiaceae</taxon>
        <taxon>Nocardia</taxon>
    </lineage>
</organism>
<dbReference type="Proteomes" id="UP001519325">
    <property type="component" value="Unassembled WGS sequence"/>
</dbReference>
<keyword evidence="8" id="KW-1185">Reference proteome</keyword>
<dbReference type="Gene3D" id="3.90.1150.10">
    <property type="entry name" value="Aspartate Aminotransferase, domain 1"/>
    <property type="match status" value="1"/>
</dbReference>
<comment type="cofactor">
    <cofactor evidence="1">
        <name>pyridoxal 5'-phosphate</name>
        <dbReference type="ChEBI" id="CHEBI:597326"/>
    </cofactor>
</comment>
<proteinExistence type="inferred from homology"/>
<sequence length="420" mass="44836">MTTTDTDTTAERISRIYRTNLSTGRARLGELVGGQVEVESSGAWIRTMDGRRYLNAGGYGVFLMGARHPTVLTAIDRQLRTHPVGSRMFLEPMAAWAAEALIRVAPAGLTRVHFSGSGTEATETALKLARLNGRRQVISMRGGYHGKTLGALSVTGKALFQDPFRPLLPGITHVPFGSAEALAAALAQHAGEACVILEPIQGEAGVVIPPAGYLATVAALCAEYDALLIIDEIQTGLGRTGSWWAIEQEQVRPDILLSGKALGGGVLPVSAAIASEAVYTVLDRDPFLHTSTFAGAPIAMAAVCGALEAITDDRLVERAATLGTLLFTQMEALVAQYFSPRACRLRGRGLLLGLEFADPAMATDLLVELVAEHVIANHSLNAERVVRLTPPAILDDNEVDFLLDRFENAVRTTASRYPES</sequence>
<dbReference type="InterPro" id="IPR015424">
    <property type="entry name" value="PyrdxlP-dep_Trfase"/>
</dbReference>
<dbReference type="EMBL" id="JAGGMR010000001">
    <property type="protein sequence ID" value="MBP2191828.1"/>
    <property type="molecule type" value="Genomic_DNA"/>
</dbReference>
<dbReference type="SUPFAM" id="SSF53383">
    <property type="entry name" value="PLP-dependent transferases"/>
    <property type="match status" value="1"/>
</dbReference>
<dbReference type="InterPro" id="IPR005814">
    <property type="entry name" value="Aminotrans_3"/>
</dbReference>
<dbReference type="EC" id="2.6.1.82" evidence="7"/>
<dbReference type="InterPro" id="IPR049704">
    <property type="entry name" value="Aminotrans_3_PPA_site"/>
</dbReference>
<comment type="caution">
    <text evidence="7">The sequence shown here is derived from an EMBL/GenBank/DDBJ whole genome shotgun (WGS) entry which is preliminary data.</text>
</comment>
<keyword evidence="5 6" id="KW-0663">Pyridoxal phosphate</keyword>
<protein>
    <submittedName>
        <fullName evidence="7">Putrescine aminotransferase</fullName>
        <ecNumber evidence="7">2.6.1.82</ecNumber>
    </submittedName>
</protein>
<comment type="similarity">
    <text evidence="6">Belongs to the class-III pyridoxal-phosphate-dependent aminotransferase family.</text>
</comment>
<keyword evidence="4 7" id="KW-0808">Transferase</keyword>
<dbReference type="CDD" id="cd00610">
    <property type="entry name" value="OAT_like"/>
    <property type="match status" value="1"/>
</dbReference>
<dbReference type="InterPro" id="IPR015421">
    <property type="entry name" value="PyrdxlP-dep_Trfase_major"/>
</dbReference>
<dbReference type="Pfam" id="PF00202">
    <property type="entry name" value="Aminotran_3"/>
    <property type="match status" value="1"/>
</dbReference>
<evidence type="ECO:0000313" key="8">
    <source>
        <dbReference type="Proteomes" id="UP001519325"/>
    </source>
</evidence>
<evidence type="ECO:0000256" key="3">
    <source>
        <dbReference type="ARBA" id="ARBA00022576"/>
    </source>
</evidence>
<evidence type="ECO:0000313" key="7">
    <source>
        <dbReference type="EMBL" id="MBP2191828.1"/>
    </source>
</evidence>
<evidence type="ECO:0000256" key="6">
    <source>
        <dbReference type="RuleBase" id="RU003560"/>
    </source>
</evidence>
<name>A0ABS4QL59_9NOCA</name>
<keyword evidence="2" id="KW-0028">Amino-acid biosynthesis</keyword>
<dbReference type="PIRSF" id="PIRSF000521">
    <property type="entry name" value="Transaminase_4ab_Lys_Orn"/>
    <property type="match status" value="1"/>
</dbReference>
<dbReference type="Gene3D" id="3.40.640.10">
    <property type="entry name" value="Type I PLP-dependent aspartate aminotransferase-like (Major domain)"/>
    <property type="match status" value="1"/>
</dbReference>
<dbReference type="InterPro" id="IPR050103">
    <property type="entry name" value="Class-III_PLP-dep_AT"/>
</dbReference>